<keyword evidence="3" id="KW-1133">Transmembrane helix</keyword>
<dbReference type="PANTHER" id="PTHR11360:SF315">
    <property type="entry name" value="TRANSPORTER MCH2-RELATED"/>
    <property type="match status" value="1"/>
</dbReference>
<dbReference type="GO" id="GO:0016020">
    <property type="term" value="C:membrane"/>
    <property type="evidence" value="ECO:0007669"/>
    <property type="project" value="UniProtKB-SubCell"/>
</dbReference>
<feature type="transmembrane region" description="Helical" evidence="3">
    <location>
        <begin position="84"/>
        <end position="107"/>
    </location>
</feature>
<feature type="transmembrane region" description="Helical" evidence="3">
    <location>
        <begin position="358"/>
        <end position="377"/>
    </location>
</feature>
<keyword evidence="3" id="KW-0812">Transmembrane</keyword>
<feature type="transmembrane region" description="Helical" evidence="3">
    <location>
        <begin position="255"/>
        <end position="274"/>
    </location>
</feature>
<protein>
    <submittedName>
        <fullName evidence="4">Putative transporter MCH2</fullName>
    </submittedName>
</protein>
<evidence type="ECO:0000256" key="3">
    <source>
        <dbReference type="SAM" id="Phobius"/>
    </source>
</evidence>
<dbReference type="AlphaFoldDB" id="A0A093VJ04"/>
<name>A0A093VJ04_TALMA</name>
<evidence type="ECO:0000256" key="2">
    <source>
        <dbReference type="ARBA" id="ARBA00006727"/>
    </source>
</evidence>
<evidence type="ECO:0000256" key="1">
    <source>
        <dbReference type="ARBA" id="ARBA00004141"/>
    </source>
</evidence>
<comment type="subcellular location">
    <subcellularLocation>
        <location evidence="1">Membrane</location>
        <topology evidence="1">Multi-pass membrane protein</topology>
    </subcellularLocation>
</comment>
<dbReference type="SUPFAM" id="SSF103473">
    <property type="entry name" value="MFS general substrate transporter"/>
    <property type="match status" value="1"/>
</dbReference>
<keyword evidence="3" id="KW-0472">Membrane</keyword>
<dbReference type="EMBL" id="JPOX01000003">
    <property type="protein sequence ID" value="KFX52160.1"/>
    <property type="molecule type" value="Genomic_DNA"/>
</dbReference>
<feature type="transmembrane region" description="Helical" evidence="3">
    <location>
        <begin position="216"/>
        <end position="235"/>
    </location>
</feature>
<feature type="transmembrane region" description="Helical" evidence="3">
    <location>
        <begin position="44"/>
        <end position="72"/>
    </location>
</feature>
<evidence type="ECO:0000313" key="4">
    <source>
        <dbReference type="EMBL" id="KFX52160.1"/>
    </source>
</evidence>
<accession>A0A093VJ04</accession>
<dbReference type="InterPro" id="IPR050327">
    <property type="entry name" value="Proton-linked_MCT"/>
</dbReference>
<feature type="transmembrane region" description="Helical" evidence="3">
    <location>
        <begin position="281"/>
        <end position="300"/>
    </location>
</feature>
<sequence length="394" mass="43082">MVSAMTELKLQGNKVLTPITAIETDTTVPDAPAAHDIPDGGYGWVVVFGIAIINAFAWGVSSSFSVYLAFYLDNNYFPGASSLGYSFVGGTNFLAALWVAPFVNILARHAGTKACIMVGAGVGFLFVSTVPIISQWFWKKRSFAQGITAGGSGIGGLIFSASISPMIQNISLAWALRIQGIICFVTLFLASTIVRDRNHHLRPKQHPFDIRFFRRWDVWLLLIWAFLYLLGYMTLLSSLPDFIRSLGLSPSEASLPAILLNLATITGRVGAGFVSDRYGRITIALISSIATGVLCLVFWIPSQSLAPTLAIAPLAAEIVGLEELPSLLAIVWLTTGLPCFFSEAIALQLRRPDSDRPYLYAQLYAGLSYIASALFMLELRRMKVGLFKQERRLQ</sequence>
<feature type="transmembrane region" description="Helical" evidence="3">
    <location>
        <begin position="174"/>
        <end position="195"/>
    </location>
</feature>
<comment type="caution">
    <text evidence="4">The sequence shown here is derived from an EMBL/GenBank/DDBJ whole genome shotgun (WGS) entry which is preliminary data.</text>
</comment>
<dbReference type="GO" id="GO:0022857">
    <property type="term" value="F:transmembrane transporter activity"/>
    <property type="evidence" value="ECO:0007669"/>
    <property type="project" value="InterPro"/>
</dbReference>
<dbReference type="Pfam" id="PF07690">
    <property type="entry name" value="MFS_1"/>
    <property type="match status" value="1"/>
</dbReference>
<organism evidence="4">
    <name type="scientific">Talaromyces marneffei PM1</name>
    <dbReference type="NCBI Taxonomy" id="1077442"/>
    <lineage>
        <taxon>Eukaryota</taxon>
        <taxon>Fungi</taxon>
        <taxon>Dikarya</taxon>
        <taxon>Ascomycota</taxon>
        <taxon>Pezizomycotina</taxon>
        <taxon>Eurotiomycetes</taxon>
        <taxon>Eurotiomycetidae</taxon>
        <taxon>Eurotiales</taxon>
        <taxon>Trichocomaceae</taxon>
        <taxon>Talaromyces</taxon>
        <taxon>Talaromyces sect. Talaromyces</taxon>
    </lineage>
</organism>
<reference evidence="4" key="1">
    <citation type="journal article" date="2014" name="PLoS Genet.">
        <title>Signature Gene Expression Reveals Novel Clues to the Molecular Mechanisms of Dimorphic Transition in Penicillium marneffei.</title>
        <authorList>
            <person name="Yang E."/>
            <person name="Wang G."/>
            <person name="Cai J."/>
            <person name="Woo P.C."/>
            <person name="Lau S.K."/>
            <person name="Yuen K.-Y."/>
            <person name="Chow W.-N."/>
            <person name="Lin X."/>
        </authorList>
    </citation>
    <scope>NUCLEOTIDE SEQUENCE [LARGE SCALE GENOMIC DNA]</scope>
    <source>
        <strain evidence="4">PM1</strain>
    </source>
</reference>
<dbReference type="InterPro" id="IPR036259">
    <property type="entry name" value="MFS_trans_sf"/>
</dbReference>
<dbReference type="PANTHER" id="PTHR11360">
    <property type="entry name" value="MONOCARBOXYLATE TRANSPORTER"/>
    <property type="match status" value="1"/>
</dbReference>
<proteinExistence type="inferred from homology"/>
<gene>
    <name evidence="4" type="ORF">GQ26_0031050</name>
</gene>
<dbReference type="InterPro" id="IPR011701">
    <property type="entry name" value="MFS"/>
</dbReference>
<feature type="transmembrane region" description="Helical" evidence="3">
    <location>
        <begin position="114"/>
        <end position="138"/>
    </location>
</feature>
<dbReference type="Gene3D" id="1.20.1250.20">
    <property type="entry name" value="MFS general substrate transporter like domains"/>
    <property type="match status" value="1"/>
</dbReference>
<comment type="similarity">
    <text evidence="2">Belongs to the major facilitator superfamily. Monocarboxylate porter (TC 2.A.1.13) family.</text>
</comment>